<name>A0ABV1J794_9FIRM</name>
<accession>A0ABV1J794</accession>
<keyword evidence="3" id="KW-0804">Transcription</keyword>
<dbReference type="RefSeq" id="WP_108831372.1">
    <property type="nucleotide sequence ID" value="NZ_JBBNPS010000003.1"/>
</dbReference>
<comment type="caution">
    <text evidence="5">The sequence shown here is derived from an EMBL/GenBank/DDBJ whole genome shotgun (WGS) entry which is preliminary data.</text>
</comment>
<dbReference type="InterPro" id="IPR000835">
    <property type="entry name" value="HTH_MarR-typ"/>
</dbReference>
<feature type="domain" description="HTH marR-type" evidence="4">
    <location>
        <begin position="1"/>
        <end position="146"/>
    </location>
</feature>
<dbReference type="InterPro" id="IPR039422">
    <property type="entry name" value="MarR/SlyA-like"/>
</dbReference>
<dbReference type="InterPro" id="IPR055166">
    <property type="entry name" value="Transc_reg_Sar_Rot_HTH"/>
</dbReference>
<evidence type="ECO:0000256" key="2">
    <source>
        <dbReference type="ARBA" id="ARBA00023125"/>
    </source>
</evidence>
<evidence type="ECO:0000313" key="5">
    <source>
        <dbReference type="EMBL" id="MEQ3353107.1"/>
    </source>
</evidence>
<evidence type="ECO:0000259" key="4">
    <source>
        <dbReference type="PROSITE" id="PS50995"/>
    </source>
</evidence>
<dbReference type="Pfam" id="PF22381">
    <property type="entry name" value="Staph_reg_Sar_Rot"/>
    <property type="match status" value="1"/>
</dbReference>
<evidence type="ECO:0000256" key="1">
    <source>
        <dbReference type="ARBA" id="ARBA00023015"/>
    </source>
</evidence>
<evidence type="ECO:0000313" key="6">
    <source>
        <dbReference type="Proteomes" id="UP001481872"/>
    </source>
</evidence>
<evidence type="ECO:0000256" key="3">
    <source>
        <dbReference type="ARBA" id="ARBA00023163"/>
    </source>
</evidence>
<reference evidence="5 6" key="1">
    <citation type="submission" date="2024-04" db="EMBL/GenBank/DDBJ databases">
        <title>Human intestinal bacterial collection.</title>
        <authorList>
            <person name="Pauvert C."/>
            <person name="Hitch T.C.A."/>
            <person name="Clavel T."/>
        </authorList>
    </citation>
    <scope>NUCLEOTIDE SEQUENCE [LARGE SCALE GENOMIC DNA]</scope>
    <source>
        <strain evidence="5 6">CLA-SR-H026</strain>
    </source>
</reference>
<dbReference type="InterPro" id="IPR036388">
    <property type="entry name" value="WH-like_DNA-bd_sf"/>
</dbReference>
<dbReference type="Gene3D" id="1.10.10.10">
    <property type="entry name" value="Winged helix-like DNA-binding domain superfamily/Winged helix DNA-binding domain"/>
    <property type="match status" value="1"/>
</dbReference>
<keyword evidence="1" id="KW-0805">Transcription regulation</keyword>
<keyword evidence="6" id="KW-1185">Reference proteome</keyword>
<dbReference type="Proteomes" id="UP001481872">
    <property type="component" value="Unassembled WGS sequence"/>
</dbReference>
<dbReference type="SMART" id="SM00347">
    <property type="entry name" value="HTH_MARR"/>
    <property type="match status" value="1"/>
</dbReference>
<dbReference type="PROSITE" id="PS50995">
    <property type="entry name" value="HTH_MARR_2"/>
    <property type="match status" value="1"/>
</dbReference>
<proteinExistence type="predicted"/>
<dbReference type="EMBL" id="JBBNPS010000003">
    <property type="protein sequence ID" value="MEQ3353107.1"/>
    <property type="molecule type" value="Genomic_DNA"/>
</dbReference>
<protein>
    <submittedName>
        <fullName evidence="5">MarR family transcriptional regulator</fullName>
    </submittedName>
</protein>
<dbReference type="PANTHER" id="PTHR33164">
    <property type="entry name" value="TRANSCRIPTIONAL REGULATOR, MARR FAMILY"/>
    <property type="match status" value="1"/>
</dbReference>
<gene>
    <name evidence="5" type="ORF">AAA081_02155</name>
</gene>
<dbReference type="InterPro" id="IPR036390">
    <property type="entry name" value="WH_DNA-bd_sf"/>
</dbReference>
<sequence>MESREFLWSYWNLIKDASDTKIALTDYFSKTYELTQLQFLVMGQVDALEDTSIRSIAKSLRRDHGNISKICTVLEEKGFVYRKRSEADSRIVNIYLTKQGEDYIGEFRGIVAPFIDKLGDYLTDGDMRFLLKSMENINKLLNESEDVKAIRRKELPPCRQPNEE</sequence>
<keyword evidence="2" id="KW-0238">DNA-binding</keyword>
<organism evidence="5 6">
    <name type="scientific">Aedoeadaptatus acetigenes</name>
    <dbReference type="NCBI Taxonomy" id="2981723"/>
    <lineage>
        <taxon>Bacteria</taxon>
        <taxon>Bacillati</taxon>
        <taxon>Bacillota</taxon>
        <taxon>Tissierellia</taxon>
        <taxon>Tissierellales</taxon>
        <taxon>Peptoniphilaceae</taxon>
        <taxon>Aedoeadaptatus</taxon>
    </lineage>
</organism>
<dbReference type="SUPFAM" id="SSF46785">
    <property type="entry name" value="Winged helix' DNA-binding domain"/>
    <property type="match status" value="1"/>
</dbReference>
<dbReference type="PANTHER" id="PTHR33164:SF89">
    <property type="entry name" value="MARR FAMILY REGULATORY PROTEIN"/>
    <property type="match status" value="1"/>
</dbReference>